<evidence type="ECO:0008006" key="3">
    <source>
        <dbReference type="Google" id="ProtNLM"/>
    </source>
</evidence>
<accession>A0A428KCU0</accession>
<dbReference type="AlphaFoldDB" id="A0A428KCU0"/>
<dbReference type="RefSeq" id="WP_125436398.1">
    <property type="nucleotide sequence ID" value="NZ_RWIU01000002.1"/>
</dbReference>
<dbReference type="OrthoDB" id="879041at2"/>
<proteinExistence type="predicted"/>
<protein>
    <recommendedName>
        <fullName evidence="3">Lipoprotein</fullName>
    </recommendedName>
</protein>
<reference evidence="1 2" key="1">
    <citation type="submission" date="2018-12" db="EMBL/GenBank/DDBJ databases">
        <authorList>
            <person name="Feng G."/>
            <person name="Zhu H."/>
        </authorList>
    </citation>
    <scope>NUCLEOTIDE SEQUENCE [LARGE SCALE GENOMIC DNA]</scope>
    <source>
        <strain evidence="1 2">LMG 26000</strain>
    </source>
</reference>
<sequence length="187" mass="21475">MKYILLMLTASLLFGCDSEVKKYKRTAIRLPASRELYTSGEAVDTVASPLDSVTDYLPRDITFQLESILARHVSGNIKRVYTFKEKTYPFGDEATAFVASAVLINPRKNIDFIGLYRNDNVDFFTEIRAFKDSTITDTSTDITKLERVGKDYKITYVTQWEGLKKHSRISFRDTVAQLQWYKLEAGR</sequence>
<comment type="caution">
    <text evidence="1">The sequence shown here is derived from an EMBL/GenBank/DDBJ whole genome shotgun (WGS) entry which is preliminary data.</text>
</comment>
<dbReference type="PROSITE" id="PS51257">
    <property type="entry name" value="PROKAR_LIPOPROTEIN"/>
    <property type="match status" value="1"/>
</dbReference>
<dbReference type="Proteomes" id="UP000270291">
    <property type="component" value="Unassembled WGS sequence"/>
</dbReference>
<keyword evidence="2" id="KW-1185">Reference proteome</keyword>
<evidence type="ECO:0000313" key="1">
    <source>
        <dbReference type="EMBL" id="RSK44235.1"/>
    </source>
</evidence>
<gene>
    <name evidence="1" type="ORF">EI293_06755</name>
</gene>
<name>A0A428KCU0_9BACT</name>
<evidence type="ECO:0000313" key="2">
    <source>
        <dbReference type="Proteomes" id="UP000270291"/>
    </source>
</evidence>
<organism evidence="1 2">
    <name type="scientific">Hymenobacter perfusus</name>
    <dbReference type="NCBI Taxonomy" id="1236770"/>
    <lineage>
        <taxon>Bacteria</taxon>
        <taxon>Pseudomonadati</taxon>
        <taxon>Bacteroidota</taxon>
        <taxon>Cytophagia</taxon>
        <taxon>Cytophagales</taxon>
        <taxon>Hymenobacteraceae</taxon>
        <taxon>Hymenobacter</taxon>
    </lineage>
</organism>
<dbReference type="EMBL" id="RWIU01000002">
    <property type="protein sequence ID" value="RSK44235.1"/>
    <property type="molecule type" value="Genomic_DNA"/>
</dbReference>